<keyword evidence="3" id="KW-1185">Reference proteome</keyword>
<evidence type="ECO:0000259" key="1">
    <source>
        <dbReference type="Pfam" id="PF02464"/>
    </source>
</evidence>
<evidence type="ECO:0000313" key="3">
    <source>
        <dbReference type="Proteomes" id="UP000502035"/>
    </source>
</evidence>
<dbReference type="AlphaFoldDB" id="A0A6G7YHY2"/>
<dbReference type="InterPro" id="IPR036653">
    <property type="entry name" value="CinA-like_C"/>
</dbReference>
<name>A0A6G7YHY2_9ACTN</name>
<dbReference type="SUPFAM" id="SSF142433">
    <property type="entry name" value="CinA-like"/>
    <property type="match status" value="1"/>
</dbReference>
<dbReference type="InterPro" id="IPR008136">
    <property type="entry name" value="CinA_C"/>
</dbReference>
<proteinExistence type="predicted"/>
<dbReference type="KEGG" id="npi:G7071_13195"/>
<dbReference type="NCBIfam" id="TIGR00199">
    <property type="entry name" value="PncC_domain"/>
    <property type="match status" value="1"/>
</dbReference>
<sequence length="162" mass="16302">MNVDAADLVAKMVSTHATVATAESLTGGQLASIFTAVPGSSECFLGGVVAYETRVKVSVLGVDAAVVEEHGVVSAECAAQMATRVRTLFGATYGLATTGVAGPTSQEGHPPGHVWVACAGPEGVTTALLELAGDRAAVQARSCRGALTMLGGLIHREDPVLG</sequence>
<feature type="domain" description="CinA C-terminal" evidence="1">
    <location>
        <begin position="6"/>
        <end position="151"/>
    </location>
</feature>
<protein>
    <submittedName>
        <fullName evidence="2">CinA family protein</fullName>
    </submittedName>
</protein>
<dbReference type="Pfam" id="PF02464">
    <property type="entry name" value="CinA"/>
    <property type="match status" value="1"/>
</dbReference>
<organism evidence="2 3">
    <name type="scientific">Nocardioides piscis</name>
    <dbReference type="NCBI Taxonomy" id="2714938"/>
    <lineage>
        <taxon>Bacteria</taxon>
        <taxon>Bacillati</taxon>
        <taxon>Actinomycetota</taxon>
        <taxon>Actinomycetes</taxon>
        <taxon>Propionibacteriales</taxon>
        <taxon>Nocardioidaceae</taxon>
        <taxon>Nocardioides</taxon>
    </lineage>
</organism>
<dbReference type="EMBL" id="CP049866">
    <property type="protein sequence ID" value="QIK76241.1"/>
    <property type="molecule type" value="Genomic_DNA"/>
</dbReference>
<evidence type="ECO:0000313" key="2">
    <source>
        <dbReference type="EMBL" id="QIK76241.1"/>
    </source>
</evidence>
<dbReference type="Proteomes" id="UP000502035">
    <property type="component" value="Chromosome"/>
</dbReference>
<dbReference type="RefSeq" id="WP_166319494.1">
    <property type="nucleotide sequence ID" value="NZ_CP049866.1"/>
</dbReference>
<gene>
    <name evidence="2" type="ORF">G7071_13195</name>
</gene>
<dbReference type="Gene3D" id="3.90.950.20">
    <property type="entry name" value="CinA-like"/>
    <property type="match status" value="1"/>
</dbReference>
<accession>A0A6G7YHY2</accession>
<reference evidence="2 3" key="1">
    <citation type="submission" date="2020-03" db="EMBL/GenBank/DDBJ databases">
        <title>Nocardioides sp. nov., isolated from fish.</title>
        <authorList>
            <person name="Hyun D.-W."/>
            <person name="Bae J.-W."/>
        </authorList>
    </citation>
    <scope>NUCLEOTIDE SEQUENCE [LARGE SCALE GENOMIC DNA]</scope>
    <source>
        <strain evidence="2 3">HDW12A</strain>
    </source>
</reference>